<organism evidence="1 2">
    <name type="scientific">Psychrobacter immobilis</name>
    <dbReference type="NCBI Taxonomy" id="498"/>
    <lineage>
        <taxon>Bacteria</taxon>
        <taxon>Pseudomonadati</taxon>
        <taxon>Pseudomonadota</taxon>
        <taxon>Gammaproteobacteria</taxon>
        <taxon>Moraxellales</taxon>
        <taxon>Moraxellaceae</taxon>
        <taxon>Psychrobacter</taxon>
    </lineage>
</organism>
<sequence>MILIQNLKRIDAGTQKYIYEHPSDTDKIIKIMKPEHATYNGGRKGQHYLRGHHSQGIYKQFRREILQYLQLCKNNYGQQRFTFPMETVYGFIATDKGLGLVAEKDIDPSGSTMTLYELSNTNIFNDTHAKALDKFFDECCELHVVLGEVNIAGIMYTEHRQGIPEFVLVDGIGEKLFIPFRAMSKTINSHNVRKIENKIKSKISYYSTKH</sequence>
<proteinExistence type="predicted"/>
<dbReference type="Proteomes" id="UP000245655">
    <property type="component" value="Unassembled WGS sequence"/>
</dbReference>
<dbReference type="GeneID" id="60255321"/>
<dbReference type="RefSeq" id="WP_109591281.1">
    <property type="nucleotide sequence ID" value="NZ_CAJGZY010000008.1"/>
</dbReference>
<dbReference type="Pfam" id="PF10707">
    <property type="entry name" value="YrbL-PhoP_reg"/>
    <property type="match status" value="1"/>
</dbReference>
<accession>A0A2V1ZRF4</accession>
<gene>
    <name evidence="1" type="ORF">C8D84_10816</name>
</gene>
<reference evidence="1 2" key="1">
    <citation type="submission" date="2018-05" db="EMBL/GenBank/DDBJ databases">
        <title>Genomic Encyclopedia of Type Strains, Phase IV (KMG-IV): sequencing the most valuable type-strain genomes for metagenomic binning, comparative biology and taxonomic classification.</title>
        <authorList>
            <person name="Goeker M."/>
        </authorList>
    </citation>
    <scope>NUCLEOTIDE SEQUENCE [LARGE SCALE GENOMIC DNA]</scope>
    <source>
        <strain evidence="1 2">DSM 7229</strain>
    </source>
</reference>
<dbReference type="InterPro" id="IPR019647">
    <property type="entry name" value="PhoP_reg_network_YrbL"/>
</dbReference>
<keyword evidence="2" id="KW-1185">Reference proteome</keyword>
<evidence type="ECO:0000313" key="2">
    <source>
        <dbReference type="Proteomes" id="UP000245655"/>
    </source>
</evidence>
<comment type="caution">
    <text evidence="1">The sequence shown here is derived from an EMBL/GenBank/DDBJ whole genome shotgun (WGS) entry which is preliminary data.</text>
</comment>
<dbReference type="EMBL" id="QGGM01000008">
    <property type="protein sequence ID" value="PWK11376.1"/>
    <property type="molecule type" value="Genomic_DNA"/>
</dbReference>
<protein>
    <submittedName>
        <fullName evidence="1">PhoP regulatory network protein YrbL</fullName>
    </submittedName>
</protein>
<evidence type="ECO:0000313" key="1">
    <source>
        <dbReference type="EMBL" id="PWK11376.1"/>
    </source>
</evidence>
<dbReference type="AlphaFoldDB" id="A0A2V1ZRF4"/>
<name>A0A2V1ZRF4_PSYIM</name>